<organism evidence="2 3">
    <name type="scientific">Prorocentrum cordatum</name>
    <dbReference type="NCBI Taxonomy" id="2364126"/>
    <lineage>
        <taxon>Eukaryota</taxon>
        <taxon>Sar</taxon>
        <taxon>Alveolata</taxon>
        <taxon>Dinophyceae</taxon>
        <taxon>Prorocentrales</taxon>
        <taxon>Prorocentraceae</taxon>
        <taxon>Prorocentrum</taxon>
    </lineage>
</organism>
<evidence type="ECO:0000313" key="2">
    <source>
        <dbReference type="EMBL" id="CAK0846702.1"/>
    </source>
</evidence>
<accession>A0ABN9TL57</accession>
<keyword evidence="3" id="KW-1185">Reference proteome</keyword>
<feature type="compositionally biased region" description="Low complexity" evidence="1">
    <location>
        <begin position="25"/>
        <end position="47"/>
    </location>
</feature>
<feature type="non-terminal residue" evidence="2">
    <location>
        <position position="1"/>
    </location>
</feature>
<reference evidence="2" key="1">
    <citation type="submission" date="2023-10" db="EMBL/GenBank/DDBJ databases">
        <authorList>
            <person name="Chen Y."/>
            <person name="Shah S."/>
            <person name="Dougan E. K."/>
            <person name="Thang M."/>
            <person name="Chan C."/>
        </authorList>
    </citation>
    <scope>NUCLEOTIDE SEQUENCE [LARGE SCALE GENOMIC DNA]</scope>
</reference>
<evidence type="ECO:0000256" key="1">
    <source>
        <dbReference type="SAM" id="MobiDB-lite"/>
    </source>
</evidence>
<feature type="non-terminal residue" evidence="2">
    <location>
        <position position="314"/>
    </location>
</feature>
<feature type="region of interest" description="Disordered" evidence="1">
    <location>
        <begin position="99"/>
        <end position="119"/>
    </location>
</feature>
<feature type="region of interest" description="Disordered" evidence="1">
    <location>
        <begin position="19"/>
        <end position="69"/>
    </location>
</feature>
<evidence type="ECO:0000313" key="3">
    <source>
        <dbReference type="Proteomes" id="UP001189429"/>
    </source>
</evidence>
<dbReference type="EMBL" id="CAUYUJ010014840">
    <property type="protein sequence ID" value="CAK0846702.1"/>
    <property type="molecule type" value="Genomic_DNA"/>
</dbReference>
<comment type="caution">
    <text evidence="2">The sequence shown here is derived from an EMBL/GenBank/DDBJ whole genome shotgun (WGS) entry which is preliminary data.</text>
</comment>
<protein>
    <submittedName>
        <fullName evidence="2">Uncharacterized protein</fullName>
    </submittedName>
</protein>
<sequence>PPLPRRCGTTLRVPLWEASGCAPDSRGAPRLSRAARAASRAPCTRPRGAPRGSGMARQAGGASRAGENLVADPEWKVDELRHAASQQAHRIGALEARLGGAAPPAQPARGEAAGADAAPAGLPGASGEFVPVAVFDAYREAVARELLAHQEAYREALEARAGEAARKFEALAKELVSKQDALLAARGAEDLADLVARHMGMHRAEVQKEIALVRSEAHENLSKASGSVDADKNFVYPAALVTTNAKLQALGANATESLGALRRSLDVHRDSVRGQLLRLEAAAAEGLAAHRNLSAALAAQGAEAAAAWAAQRAE</sequence>
<gene>
    <name evidence="2" type="ORF">PCOR1329_LOCUS40145</name>
</gene>
<proteinExistence type="predicted"/>
<dbReference type="Proteomes" id="UP001189429">
    <property type="component" value="Unassembled WGS sequence"/>
</dbReference>
<name>A0ABN9TL57_9DINO</name>